<gene>
    <name evidence="1" type="ORF">FHS44_005562</name>
</gene>
<sequence length="226" mass="25271">MHLYLHETLDPVRSPGAHTRYLDELGHVVTTEGNARGSAGGRCVAAWVPVFLTGQWPQIIGFWQMPGGWDGFAEHFDTHPELFHEPLERWYGERSGGFDRVLVGTDYTPTLDDIVTGGLRAPVVLHETVRLRPGGTPKYLDRVGALKEELDRQRYGFGVLGAYEVAFRNRSEAIVVWAFPDFATLTRTRSAPGDFPELAAWHDESARMETANTGVVVRPTSWSPLR</sequence>
<dbReference type="SUPFAM" id="SSF54909">
    <property type="entry name" value="Dimeric alpha+beta barrel"/>
    <property type="match status" value="1"/>
</dbReference>
<organism evidence="1 2">
    <name type="scientific">Streptosporangium saharense</name>
    <dbReference type="NCBI Taxonomy" id="1706840"/>
    <lineage>
        <taxon>Bacteria</taxon>
        <taxon>Bacillati</taxon>
        <taxon>Actinomycetota</taxon>
        <taxon>Actinomycetes</taxon>
        <taxon>Streptosporangiales</taxon>
        <taxon>Streptosporangiaceae</taxon>
        <taxon>Streptosporangium</taxon>
    </lineage>
</organism>
<dbReference type="AlphaFoldDB" id="A0A7W7VQL1"/>
<keyword evidence="2" id="KW-1185">Reference proteome</keyword>
<name>A0A7W7VQL1_9ACTN</name>
<dbReference type="Proteomes" id="UP000552644">
    <property type="component" value="Unassembled WGS sequence"/>
</dbReference>
<dbReference type="Gene3D" id="3.30.70.100">
    <property type="match status" value="1"/>
</dbReference>
<reference evidence="1 2" key="1">
    <citation type="submission" date="2020-08" db="EMBL/GenBank/DDBJ databases">
        <title>Genomic Encyclopedia of Type Strains, Phase III (KMG-III): the genomes of soil and plant-associated and newly described type strains.</title>
        <authorList>
            <person name="Whitman W."/>
        </authorList>
    </citation>
    <scope>NUCLEOTIDE SEQUENCE [LARGE SCALE GENOMIC DNA]</scope>
    <source>
        <strain evidence="1 2">CECT 8840</strain>
    </source>
</reference>
<protein>
    <recommendedName>
        <fullName evidence="3">NIPSNAP family containing protein</fullName>
    </recommendedName>
</protein>
<dbReference type="RefSeq" id="WP_184719669.1">
    <property type="nucleotide sequence ID" value="NZ_JACHJP010000006.1"/>
</dbReference>
<accession>A0A7W7VQL1</accession>
<evidence type="ECO:0000313" key="2">
    <source>
        <dbReference type="Proteomes" id="UP000552644"/>
    </source>
</evidence>
<proteinExistence type="predicted"/>
<evidence type="ECO:0008006" key="3">
    <source>
        <dbReference type="Google" id="ProtNLM"/>
    </source>
</evidence>
<evidence type="ECO:0000313" key="1">
    <source>
        <dbReference type="EMBL" id="MBB4918435.1"/>
    </source>
</evidence>
<dbReference type="EMBL" id="JACHJP010000006">
    <property type="protein sequence ID" value="MBB4918435.1"/>
    <property type="molecule type" value="Genomic_DNA"/>
</dbReference>
<comment type="caution">
    <text evidence="1">The sequence shown here is derived from an EMBL/GenBank/DDBJ whole genome shotgun (WGS) entry which is preliminary data.</text>
</comment>
<dbReference type="InterPro" id="IPR011008">
    <property type="entry name" value="Dimeric_a/b-barrel"/>
</dbReference>